<dbReference type="Proteomes" id="UP000569951">
    <property type="component" value="Unassembled WGS sequence"/>
</dbReference>
<dbReference type="SUPFAM" id="SSF55120">
    <property type="entry name" value="Pseudouridine synthase"/>
    <property type="match status" value="1"/>
</dbReference>
<evidence type="ECO:0000256" key="5">
    <source>
        <dbReference type="PIRSR" id="PIRSR001430-1"/>
    </source>
</evidence>
<comment type="catalytic activity">
    <reaction evidence="4 7">
        <text>uridine(38/39/40) in tRNA = pseudouridine(38/39/40) in tRNA</text>
        <dbReference type="Rhea" id="RHEA:22376"/>
        <dbReference type="Rhea" id="RHEA-COMP:10085"/>
        <dbReference type="Rhea" id="RHEA-COMP:10087"/>
        <dbReference type="ChEBI" id="CHEBI:65314"/>
        <dbReference type="ChEBI" id="CHEBI:65315"/>
        <dbReference type="EC" id="5.4.99.12"/>
    </reaction>
</comment>
<evidence type="ECO:0000256" key="1">
    <source>
        <dbReference type="ARBA" id="ARBA00009375"/>
    </source>
</evidence>
<feature type="domain" description="Pseudouridine synthase I TruA alpha/beta" evidence="8">
    <location>
        <begin position="25"/>
        <end position="120"/>
    </location>
</feature>
<comment type="similarity">
    <text evidence="1 4 7">Belongs to the tRNA pseudouridine synthase TruA family.</text>
</comment>
<evidence type="ECO:0000256" key="4">
    <source>
        <dbReference type="HAMAP-Rule" id="MF_00171"/>
    </source>
</evidence>
<evidence type="ECO:0000313" key="9">
    <source>
        <dbReference type="EMBL" id="MBB6098866.1"/>
    </source>
</evidence>
<dbReference type="EC" id="5.4.99.12" evidence="4"/>
<dbReference type="Pfam" id="PF01416">
    <property type="entry name" value="PseudoU_synth_1"/>
    <property type="match status" value="2"/>
</dbReference>
<dbReference type="NCBIfam" id="TIGR00071">
    <property type="entry name" value="hisT_truA"/>
    <property type="match status" value="1"/>
</dbReference>
<evidence type="ECO:0000313" key="10">
    <source>
        <dbReference type="Proteomes" id="UP000569951"/>
    </source>
</evidence>
<dbReference type="HAMAP" id="MF_00171">
    <property type="entry name" value="TruA"/>
    <property type="match status" value="1"/>
</dbReference>
<gene>
    <name evidence="4" type="primary">truA</name>
    <name evidence="9" type="ORF">HNR42_002301</name>
</gene>
<dbReference type="PANTHER" id="PTHR11142:SF0">
    <property type="entry name" value="TRNA PSEUDOURIDINE SYNTHASE-LIKE 1"/>
    <property type="match status" value="1"/>
</dbReference>
<proteinExistence type="inferred from homology"/>
<feature type="active site" description="Nucleophile" evidence="4 5">
    <location>
        <position position="67"/>
    </location>
</feature>
<dbReference type="GO" id="GO:0031119">
    <property type="term" value="P:tRNA pseudouridine synthesis"/>
    <property type="evidence" value="ECO:0007669"/>
    <property type="project" value="UniProtKB-UniRule"/>
</dbReference>
<dbReference type="InterPro" id="IPR020094">
    <property type="entry name" value="TruA/RsuA/RluB/E/F_N"/>
</dbReference>
<keyword evidence="2 4" id="KW-0819">tRNA processing</keyword>
<dbReference type="GO" id="GO:0160147">
    <property type="term" value="F:tRNA pseudouridine(38-40) synthase activity"/>
    <property type="evidence" value="ECO:0007669"/>
    <property type="project" value="UniProtKB-EC"/>
</dbReference>
<dbReference type="EMBL" id="JACHHG010000008">
    <property type="protein sequence ID" value="MBB6098866.1"/>
    <property type="molecule type" value="Genomic_DNA"/>
</dbReference>
<dbReference type="PIRSF" id="PIRSF001430">
    <property type="entry name" value="tRNA_psdUrid_synth"/>
    <property type="match status" value="1"/>
</dbReference>
<dbReference type="Gene3D" id="3.30.70.580">
    <property type="entry name" value="Pseudouridine synthase I, catalytic domain, N-terminal subdomain"/>
    <property type="match status" value="1"/>
</dbReference>
<dbReference type="InterPro" id="IPR020095">
    <property type="entry name" value="PsdUridine_synth_TruA_C"/>
</dbReference>
<evidence type="ECO:0000256" key="3">
    <source>
        <dbReference type="ARBA" id="ARBA00023235"/>
    </source>
</evidence>
<dbReference type="PANTHER" id="PTHR11142">
    <property type="entry name" value="PSEUDOURIDYLATE SYNTHASE"/>
    <property type="match status" value="1"/>
</dbReference>
<evidence type="ECO:0000256" key="2">
    <source>
        <dbReference type="ARBA" id="ARBA00022694"/>
    </source>
</evidence>
<dbReference type="Gene3D" id="3.30.70.660">
    <property type="entry name" value="Pseudouridine synthase I, catalytic domain, C-terminal subdomain"/>
    <property type="match status" value="1"/>
</dbReference>
<evidence type="ECO:0000256" key="6">
    <source>
        <dbReference type="PIRSR" id="PIRSR001430-2"/>
    </source>
</evidence>
<evidence type="ECO:0000256" key="7">
    <source>
        <dbReference type="RuleBase" id="RU003792"/>
    </source>
</evidence>
<comment type="function">
    <text evidence="4">Formation of pseudouridine at positions 38, 39 and 40 in the anticodon stem and loop of transfer RNAs.</text>
</comment>
<comment type="subunit">
    <text evidence="4">Homodimer.</text>
</comment>
<dbReference type="RefSeq" id="WP_183987621.1">
    <property type="nucleotide sequence ID" value="NZ_JACHHG010000008.1"/>
</dbReference>
<evidence type="ECO:0000259" key="8">
    <source>
        <dbReference type="Pfam" id="PF01416"/>
    </source>
</evidence>
<name>A0A841I1B3_9DEIO</name>
<dbReference type="InterPro" id="IPR020103">
    <property type="entry name" value="PsdUridine_synth_cat_dom_sf"/>
</dbReference>
<keyword evidence="10" id="KW-1185">Reference proteome</keyword>
<comment type="caution">
    <text evidence="9">The sequence shown here is derived from an EMBL/GenBank/DDBJ whole genome shotgun (WGS) entry which is preliminary data.</text>
</comment>
<reference evidence="9 10" key="1">
    <citation type="submission" date="2020-08" db="EMBL/GenBank/DDBJ databases">
        <title>Genomic Encyclopedia of Type Strains, Phase IV (KMG-IV): sequencing the most valuable type-strain genomes for metagenomic binning, comparative biology and taxonomic classification.</title>
        <authorList>
            <person name="Goeker M."/>
        </authorList>
    </citation>
    <scope>NUCLEOTIDE SEQUENCE [LARGE SCALE GENOMIC DNA]</scope>
    <source>
        <strain evidence="9 10">DSM 21458</strain>
    </source>
</reference>
<dbReference type="InterPro" id="IPR001406">
    <property type="entry name" value="PsdUridine_synth_TruA"/>
</dbReference>
<organism evidence="9 10">
    <name type="scientific">Deinobacterium chartae</name>
    <dbReference type="NCBI Taxonomy" id="521158"/>
    <lineage>
        <taxon>Bacteria</taxon>
        <taxon>Thermotogati</taxon>
        <taxon>Deinococcota</taxon>
        <taxon>Deinococci</taxon>
        <taxon>Deinococcales</taxon>
        <taxon>Deinococcaceae</taxon>
        <taxon>Deinobacterium</taxon>
    </lineage>
</organism>
<comment type="caution">
    <text evidence="4">Lacks conserved residue(s) required for the propagation of feature annotation.</text>
</comment>
<accession>A0A841I1B3</accession>
<dbReference type="InterPro" id="IPR020097">
    <property type="entry name" value="PsdUridine_synth_TruA_a/b_dom"/>
</dbReference>
<dbReference type="AlphaFoldDB" id="A0A841I1B3"/>
<feature type="domain" description="Pseudouridine synthase I TruA alpha/beta" evidence="8">
    <location>
        <begin position="160"/>
        <end position="260"/>
    </location>
</feature>
<feature type="binding site" evidence="4 6">
    <location>
        <position position="127"/>
    </location>
    <ligand>
        <name>substrate</name>
    </ligand>
</feature>
<protein>
    <recommendedName>
        <fullName evidence="4">tRNA pseudouridine synthase A</fullName>
        <ecNumber evidence="4">5.4.99.12</ecNumber>
    </recommendedName>
    <alternativeName>
        <fullName evidence="4">tRNA pseudouridine(38-40) synthase</fullName>
    </alternativeName>
    <alternativeName>
        <fullName evidence="4">tRNA pseudouridylate synthase I</fullName>
    </alternativeName>
    <alternativeName>
        <fullName evidence="4">tRNA-uridine isomerase I</fullName>
    </alternativeName>
</protein>
<dbReference type="CDD" id="cd02570">
    <property type="entry name" value="PseudoU_synth_EcTruA"/>
    <property type="match status" value="1"/>
</dbReference>
<dbReference type="GO" id="GO:0003723">
    <property type="term" value="F:RNA binding"/>
    <property type="evidence" value="ECO:0007669"/>
    <property type="project" value="InterPro"/>
</dbReference>
<sequence length="262" mass="29200">MHPDPHAAFYAPPDGYRRLRLEVSWLGTHFAGWQSQARGERTVQDELQRALARLGEAARPVAAGRTDAGVHALCMPLHADVRADWRVPPERLARALNAHLPRDVAVLEAAWAPPGFHARFSCRWRAYRYRVCSAPQRQPLEEGRALWVPGPLDAERMRAAAAHLVGEHDFAAFASREERQTRRRLYALEVHQHGDNLEFFVRGESFLRHMVRALVGTLLEVGQGKLDPQAMPGLLVSGARADAGPNVKPYGLYFVGAGYDPA</sequence>
<keyword evidence="3 4" id="KW-0413">Isomerase</keyword>
<dbReference type="FunFam" id="3.30.70.580:FF:000001">
    <property type="entry name" value="tRNA pseudouridine synthase A"/>
    <property type="match status" value="1"/>
</dbReference>